<protein>
    <recommendedName>
        <fullName evidence="3">Spermatogenesis-associated protein 1 C-terminal domain-containing protein</fullName>
    </recommendedName>
</protein>
<dbReference type="GeneID" id="115918099"/>
<feature type="compositionally biased region" description="Basic residues" evidence="2">
    <location>
        <begin position="356"/>
        <end position="371"/>
    </location>
</feature>
<feature type="compositionally biased region" description="Pro residues" evidence="2">
    <location>
        <begin position="400"/>
        <end position="412"/>
    </location>
</feature>
<sequence>MTTDYPIRPPSEQLVDLHVYLLPREVWNEKYSSTYNESIREASSAGFVRVWPDLTVCGLRTLIEDELGDSLPQNYVFLRSVGRCMTQIKPRQELELKCKAFLPPTAWAPEIVVLEASRDSMSVPMYQSFPGYSPRPNATQPINGIPTHFPQVANHDRMAPSSDGMIVPSQHNTHPPLVAGDSPTMHSTSIPGQRLPPSSNHHPYPPPQPYPTHNPNLTNTSADSAQRSNQSHPVAIPPDSNYDPRRMDNPNTSANNSASFKTVQPLPLIAHHTYDVLVVKSQSGSRPQQSTLKTTKKSHPVSSNSADPSNTQSNSDDDTNQVVADVASPTNKRTTNNASPGKDVAQDTAPATTGLHHTHTNNLHHHHHLRNNIHQSGSRRLSHNDPNSVSFPAPLSATPPDTPTSDPPPPGQSPMVQQQQQQQQQQQGYKGDPLGSGRPDAYTNSTNEDSGIAEPTPDDDDPDYERRKSDIDDPYYNQLHPDQTQNRQFRQTERSWDESDRYQEKEIEEERQRQAEIKQREEERREEEERIEVERQREEERREVERQREEERREHDRKLEQKRQEEVKKQRQREMEEKRKKEEKMKEEMKKEEEAERQRGIAERERAAAFDSSMPLSEGEEEYNDATIAMETNQAPDGRGHFLNDEQMRRRAEDELEDYEPQSTWRQDGGGETAGHPLHPGSRRNRSREDTEMEMASQQAVQDGLKRVHLTPEVHRKAKIGKIRKSSITDEEDIYETDPEMADLLQQLQAARQERVKKEKERENLIKRAKDLQTKTHERRNRSLNESRPRSNSVTPDLATRPRDYWKKRYYDEKKKTAPMEEQVSRVRNQLDQMHRKLLSHIEGKKKGVSVKGPPSKKNDHKINILKMQHELEEIKRKVDKSRMKLTSEIKLRNQAEEEVRGLKSEVTQRKINTTLIRNQKLAALKMGDHKLLSKTPIPALGKGPLSLSAKR</sequence>
<evidence type="ECO:0000256" key="1">
    <source>
        <dbReference type="SAM" id="Coils"/>
    </source>
</evidence>
<name>A0A7M7PJ08_STRPU</name>
<feature type="compositionally biased region" description="Basic and acidic residues" evidence="2">
    <location>
        <begin position="638"/>
        <end position="653"/>
    </location>
</feature>
<evidence type="ECO:0000313" key="5">
    <source>
        <dbReference type="Proteomes" id="UP000007110"/>
    </source>
</evidence>
<feature type="region of interest" description="Disordered" evidence="2">
    <location>
        <begin position="281"/>
        <end position="712"/>
    </location>
</feature>
<feature type="compositionally biased region" description="Polar residues" evidence="2">
    <location>
        <begin position="249"/>
        <end position="258"/>
    </location>
</feature>
<organism evidence="4 5">
    <name type="scientific">Strongylocentrotus purpuratus</name>
    <name type="common">Purple sea urchin</name>
    <dbReference type="NCBI Taxonomy" id="7668"/>
    <lineage>
        <taxon>Eukaryota</taxon>
        <taxon>Metazoa</taxon>
        <taxon>Echinodermata</taxon>
        <taxon>Eleutherozoa</taxon>
        <taxon>Echinozoa</taxon>
        <taxon>Echinoidea</taxon>
        <taxon>Euechinoidea</taxon>
        <taxon>Echinacea</taxon>
        <taxon>Camarodonta</taxon>
        <taxon>Echinidea</taxon>
        <taxon>Strongylocentrotidae</taxon>
        <taxon>Strongylocentrotus</taxon>
    </lineage>
</organism>
<evidence type="ECO:0000256" key="2">
    <source>
        <dbReference type="SAM" id="MobiDB-lite"/>
    </source>
</evidence>
<feature type="compositionally biased region" description="Pro residues" evidence="2">
    <location>
        <begin position="203"/>
        <end position="212"/>
    </location>
</feature>
<feature type="compositionally biased region" description="Polar residues" evidence="2">
    <location>
        <begin position="328"/>
        <end position="339"/>
    </location>
</feature>
<keyword evidence="1" id="KW-0175">Coiled coil</keyword>
<feature type="compositionally biased region" description="Basic and acidic residues" evidence="2">
    <location>
        <begin position="752"/>
        <end position="789"/>
    </location>
</feature>
<feature type="region of interest" description="Disordered" evidence="2">
    <location>
        <begin position="752"/>
        <end position="801"/>
    </location>
</feature>
<dbReference type="InterPro" id="IPR031478">
    <property type="entry name" value="SPATA1_C"/>
</dbReference>
<feature type="domain" description="Spermatogenesis-associated protein 1 C-terminal" evidence="3">
    <location>
        <begin position="746"/>
        <end position="911"/>
    </location>
</feature>
<feature type="compositionally biased region" description="Basic and acidic residues" evidence="2">
    <location>
        <begin position="532"/>
        <end position="608"/>
    </location>
</feature>
<dbReference type="PANTHER" id="PTHR14421">
    <property type="entry name" value="SPERMATOGENESIS-ASSOCIATED PROTEIN 1"/>
    <property type="match status" value="1"/>
</dbReference>
<dbReference type="OrthoDB" id="9901850at2759"/>
<feature type="compositionally biased region" description="Low complexity" evidence="2">
    <location>
        <begin position="413"/>
        <end position="428"/>
    </location>
</feature>
<feature type="compositionally biased region" description="Polar residues" evidence="2">
    <location>
        <begin position="480"/>
        <end position="489"/>
    </location>
</feature>
<dbReference type="Pfam" id="PF15743">
    <property type="entry name" value="SPATA1_C"/>
    <property type="match status" value="1"/>
</dbReference>
<feature type="compositionally biased region" description="Polar residues" evidence="2">
    <location>
        <begin position="281"/>
        <end position="293"/>
    </location>
</feature>
<dbReference type="AlphaFoldDB" id="A0A7M7PJ08"/>
<evidence type="ECO:0000313" key="4">
    <source>
        <dbReference type="EnsemblMetazoa" id="XP_030851822"/>
    </source>
</evidence>
<keyword evidence="5" id="KW-1185">Reference proteome</keyword>
<dbReference type="KEGG" id="spu:115918099"/>
<dbReference type="InParanoid" id="A0A7M7PJ08"/>
<dbReference type="OMA" id="VIQCTKL"/>
<feature type="compositionally biased region" description="Polar residues" evidence="2">
    <location>
        <begin position="217"/>
        <end position="232"/>
    </location>
</feature>
<evidence type="ECO:0000259" key="3">
    <source>
        <dbReference type="Pfam" id="PF15743"/>
    </source>
</evidence>
<dbReference type="InterPro" id="IPR039062">
    <property type="entry name" value="SPAT1"/>
</dbReference>
<reference evidence="4" key="2">
    <citation type="submission" date="2021-01" db="UniProtKB">
        <authorList>
            <consortium name="EnsemblMetazoa"/>
        </authorList>
    </citation>
    <scope>IDENTIFICATION</scope>
</reference>
<reference evidence="5" key="1">
    <citation type="submission" date="2015-02" db="EMBL/GenBank/DDBJ databases">
        <title>Genome sequencing for Strongylocentrotus purpuratus.</title>
        <authorList>
            <person name="Murali S."/>
            <person name="Liu Y."/>
            <person name="Vee V."/>
            <person name="English A."/>
            <person name="Wang M."/>
            <person name="Skinner E."/>
            <person name="Han Y."/>
            <person name="Muzny D.M."/>
            <person name="Worley K.C."/>
            <person name="Gibbs R.A."/>
        </authorList>
    </citation>
    <scope>NUCLEOTIDE SEQUENCE</scope>
</reference>
<feature type="compositionally biased region" description="Basic and acidic residues" evidence="2">
    <location>
        <begin position="490"/>
        <end position="523"/>
    </location>
</feature>
<feature type="compositionally biased region" description="Polar residues" evidence="2">
    <location>
        <begin position="375"/>
        <end position="390"/>
    </location>
</feature>
<dbReference type="RefSeq" id="XP_030851822.1">
    <property type="nucleotide sequence ID" value="XM_030995962.1"/>
</dbReference>
<dbReference type="EnsemblMetazoa" id="XM_030995962">
    <property type="protein sequence ID" value="XP_030851822"/>
    <property type="gene ID" value="LOC115918099"/>
</dbReference>
<dbReference type="Proteomes" id="UP000007110">
    <property type="component" value="Unassembled WGS sequence"/>
</dbReference>
<dbReference type="PANTHER" id="PTHR14421:SF3">
    <property type="entry name" value="SPERMATOGENESIS-ASSOCIATED PROTEIN 1"/>
    <property type="match status" value="1"/>
</dbReference>
<accession>A0A7M7PJ08</accession>
<feature type="coiled-coil region" evidence="1">
    <location>
        <begin position="858"/>
        <end position="913"/>
    </location>
</feature>
<feature type="compositionally biased region" description="Polar residues" evidence="2">
    <location>
        <begin position="300"/>
        <end position="314"/>
    </location>
</feature>
<proteinExistence type="predicted"/>
<feature type="region of interest" description="Disordered" evidence="2">
    <location>
        <begin position="134"/>
        <end position="258"/>
    </location>
</feature>